<dbReference type="AlphaFoldDB" id="A0A2M4B8H0"/>
<feature type="signal peptide" evidence="1">
    <location>
        <begin position="1"/>
        <end position="19"/>
    </location>
</feature>
<name>A0A2M4B8H0_9DIPT</name>
<accession>A0A2M4B8H0</accession>
<dbReference type="EMBL" id="GGFK01015817">
    <property type="protein sequence ID" value="MBW49138.1"/>
    <property type="molecule type" value="Transcribed_RNA"/>
</dbReference>
<evidence type="ECO:0000313" key="2">
    <source>
        <dbReference type="EMBL" id="MBW49138.1"/>
    </source>
</evidence>
<organism evidence="2">
    <name type="scientific">Anopheles triannulatus</name>
    <dbReference type="NCBI Taxonomy" id="58253"/>
    <lineage>
        <taxon>Eukaryota</taxon>
        <taxon>Metazoa</taxon>
        <taxon>Ecdysozoa</taxon>
        <taxon>Arthropoda</taxon>
        <taxon>Hexapoda</taxon>
        <taxon>Insecta</taxon>
        <taxon>Pterygota</taxon>
        <taxon>Neoptera</taxon>
        <taxon>Endopterygota</taxon>
        <taxon>Diptera</taxon>
        <taxon>Nematocera</taxon>
        <taxon>Culicoidea</taxon>
        <taxon>Culicidae</taxon>
        <taxon>Anophelinae</taxon>
        <taxon>Anopheles</taxon>
    </lineage>
</organism>
<sequence length="66" mass="7661">MRCFVFGLFLSLALRGVKCAESTMFLQKQTSRLIYDRAFQLAARGVTSARDNLLELLIVFRRKHRP</sequence>
<keyword evidence="1" id="KW-0732">Signal</keyword>
<feature type="chain" id="PRO_5014733865" evidence="1">
    <location>
        <begin position="20"/>
        <end position="66"/>
    </location>
</feature>
<protein>
    <submittedName>
        <fullName evidence="2">Putative secreted protein</fullName>
    </submittedName>
</protein>
<proteinExistence type="predicted"/>
<reference evidence="2" key="1">
    <citation type="submission" date="2018-01" db="EMBL/GenBank/DDBJ databases">
        <title>An insight into the sialome of Amazonian anophelines.</title>
        <authorList>
            <person name="Ribeiro J.M."/>
            <person name="Scarpassa V."/>
            <person name="Calvo E."/>
        </authorList>
    </citation>
    <scope>NUCLEOTIDE SEQUENCE</scope>
    <source>
        <tissue evidence="2">Salivary glands</tissue>
    </source>
</reference>
<evidence type="ECO:0000256" key="1">
    <source>
        <dbReference type="SAM" id="SignalP"/>
    </source>
</evidence>